<keyword evidence="7" id="KW-0915">Sodium</keyword>
<keyword evidence="5 12" id="KW-0812">Transmembrane</keyword>
<keyword evidence="6 12" id="KW-1133">Transmembrane helix</keyword>
<keyword evidence="4" id="KW-1003">Cell membrane</keyword>
<evidence type="ECO:0000256" key="9">
    <source>
        <dbReference type="ARBA" id="ARBA00023136"/>
    </source>
</evidence>
<comment type="caution">
    <text evidence="13">The sequence shown here is derived from an EMBL/GenBank/DDBJ whole genome shotgun (WGS) entry which is preliminary data.</text>
</comment>
<dbReference type="CDD" id="cd11492">
    <property type="entry name" value="SLC5sbd_NIS-SMVT"/>
    <property type="match status" value="1"/>
</dbReference>
<feature type="transmembrane region" description="Helical" evidence="12">
    <location>
        <begin position="480"/>
        <end position="501"/>
    </location>
</feature>
<feature type="transmembrane region" description="Helical" evidence="12">
    <location>
        <begin position="625"/>
        <end position="646"/>
    </location>
</feature>
<accession>A0A8S3T2L6</accession>
<evidence type="ECO:0000313" key="13">
    <source>
        <dbReference type="EMBL" id="CAG2227539.1"/>
    </source>
</evidence>
<keyword evidence="3" id="KW-0813">Transport</keyword>
<feature type="transmembrane region" description="Helical" evidence="12">
    <location>
        <begin position="242"/>
        <end position="261"/>
    </location>
</feature>
<feature type="transmembrane region" description="Helical" evidence="12">
    <location>
        <begin position="161"/>
        <end position="188"/>
    </location>
</feature>
<feature type="transmembrane region" description="Helical" evidence="12">
    <location>
        <begin position="135"/>
        <end position="155"/>
    </location>
</feature>
<dbReference type="GO" id="GO:0006814">
    <property type="term" value="P:sodium ion transport"/>
    <property type="evidence" value="ECO:0007669"/>
    <property type="project" value="UniProtKB-KW"/>
</dbReference>
<gene>
    <name evidence="13" type="ORF">MEDL_40581</name>
</gene>
<feature type="transmembrane region" description="Helical" evidence="12">
    <location>
        <begin position="282"/>
        <end position="301"/>
    </location>
</feature>
<evidence type="ECO:0000256" key="3">
    <source>
        <dbReference type="ARBA" id="ARBA00022448"/>
    </source>
</evidence>
<evidence type="ECO:0000256" key="1">
    <source>
        <dbReference type="ARBA" id="ARBA00004651"/>
    </source>
</evidence>
<dbReference type="GO" id="GO:0015293">
    <property type="term" value="F:symporter activity"/>
    <property type="evidence" value="ECO:0007669"/>
    <property type="project" value="TreeGrafter"/>
</dbReference>
<reference evidence="13" key="1">
    <citation type="submission" date="2021-03" db="EMBL/GenBank/DDBJ databases">
        <authorList>
            <person name="Bekaert M."/>
        </authorList>
    </citation>
    <scope>NUCLEOTIDE SEQUENCE</scope>
</reference>
<dbReference type="InterPro" id="IPR001734">
    <property type="entry name" value="Na/solute_symporter"/>
</dbReference>
<feature type="transmembrane region" description="Helical" evidence="12">
    <location>
        <begin position="96"/>
        <end position="115"/>
    </location>
</feature>
<evidence type="ECO:0000256" key="12">
    <source>
        <dbReference type="SAM" id="Phobius"/>
    </source>
</evidence>
<evidence type="ECO:0000256" key="6">
    <source>
        <dbReference type="ARBA" id="ARBA00022989"/>
    </source>
</evidence>
<comment type="subcellular location">
    <subcellularLocation>
        <location evidence="1">Cell membrane</location>
        <topology evidence="1">Multi-pass membrane protein</topology>
    </subcellularLocation>
</comment>
<evidence type="ECO:0000256" key="4">
    <source>
        <dbReference type="ARBA" id="ARBA00022475"/>
    </source>
</evidence>
<dbReference type="PROSITE" id="PS50283">
    <property type="entry name" value="NA_SOLUT_SYMP_3"/>
    <property type="match status" value="1"/>
</dbReference>
<evidence type="ECO:0000313" key="14">
    <source>
        <dbReference type="Proteomes" id="UP000683360"/>
    </source>
</evidence>
<dbReference type="OrthoDB" id="6147748at2759"/>
<feature type="transmembrane region" description="Helical" evidence="12">
    <location>
        <begin position="539"/>
        <end position="556"/>
    </location>
</feature>
<dbReference type="InterPro" id="IPR038377">
    <property type="entry name" value="Na/Glc_symporter_sf"/>
</dbReference>
<evidence type="ECO:0000256" key="8">
    <source>
        <dbReference type="ARBA" id="ARBA00023065"/>
    </source>
</evidence>
<dbReference type="PANTHER" id="PTHR42985">
    <property type="entry name" value="SODIUM-COUPLED MONOCARBOXYLATE TRANSPORTER"/>
    <property type="match status" value="1"/>
</dbReference>
<feature type="transmembrane region" description="Helical" evidence="12">
    <location>
        <begin position="375"/>
        <end position="400"/>
    </location>
</feature>
<proteinExistence type="inferred from homology"/>
<feature type="transmembrane region" description="Helical" evidence="12">
    <location>
        <begin position="513"/>
        <end position="532"/>
    </location>
</feature>
<keyword evidence="8" id="KW-0406">Ion transport</keyword>
<sequence>MGKDLNDKKTNIDNKTLQNLDIINKFGNIYITEAQGYHHQQKHGKERVSRNTFVLFKLLNLSIKLNNYQKKMLQEFKKEEKMALVQESLGFSVADYVIFSLTIAISIGIGIYHAFTGGKQRTASEYLVGNRKMSILPVTLSLIVSFESSIMMLAYPAEVYTYGIMFLLTSLGFMFATLLATRIVVPLIHPLKITSVYEYLELRYKSKGVRLLGTVLGTLYSLIYMGFVLYGPSLAIEAVTDFPFWASVLCISAASVVYTAIVSCKNPSSTLFSLKGGIKAVIWTDVFQCLIMFTGVFAVIIKGTIDSGGPREVVDIAVSSGRLNLFNFDPDPTVRHTFWGLVIGSIIRLIDMTFRQATVQRICAVEKQSDANKMLYIAGPAFLITLSLACSEGLVAFAYFTTKGCDPIASKAIRKPDQVLPYMVFHIFKETPGMAGLFMAAVFSASLSTLSSLLNSMAAVTEEDIIKQCFRNISDYKATIAAKISVVFYGVLAVIFTIMIANIEGIISQLSTSFTSAVSGPITGLFLLSVFYPWATKKSAVVGTCVGAALVFWLTLGQSLSKTLRKTQPLPLGPVDQCFANETSSFMVNFNMTDMLYSYNVSESPVNVLVNDEPGVLDRYYSISYLWVSALGVTFTVVSGIIASLIEGKPKIKNNGERLPASDSIDVRFVLPFFDQLFPFIPKRIRTKLYLGVPFEKRDSLLENYGEKQLETDINLLPKTDNNGSFTNKMNEGKI</sequence>
<dbReference type="Proteomes" id="UP000683360">
    <property type="component" value="Unassembled WGS sequence"/>
</dbReference>
<dbReference type="InterPro" id="IPR051163">
    <property type="entry name" value="Sodium:Solute_Symporter_SSF"/>
</dbReference>
<feature type="transmembrane region" description="Helical" evidence="12">
    <location>
        <begin position="209"/>
        <end position="230"/>
    </location>
</feature>
<dbReference type="Gene3D" id="1.20.1730.10">
    <property type="entry name" value="Sodium/glucose cotransporter"/>
    <property type="match status" value="1"/>
</dbReference>
<dbReference type="GO" id="GO:0005886">
    <property type="term" value="C:plasma membrane"/>
    <property type="evidence" value="ECO:0007669"/>
    <property type="project" value="UniProtKB-SubCell"/>
</dbReference>
<dbReference type="PANTHER" id="PTHR42985:SF40">
    <property type="entry name" value="LD47995P-RELATED"/>
    <property type="match status" value="1"/>
</dbReference>
<keyword evidence="14" id="KW-1185">Reference proteome</keyword>
<evidence type="ECO:0000256" key="10">
    <source>
        <dbReference type="ARBA" id="ARBA00023201"/>
    </source>
</evidence>
<evidence type="ECO:0000256" key="5">
    <source>
        <dbReference type="ARBA" id="ARBA00022692"/>
    </source>
</evidence>
<feature type="transmembrane region" description="Helical" evidence="12">
    <location>
        <begin position="437"/>
        <end position="460"/>
    </location>
</feature>
<comment type="similarity">
    <text evidence="2 11">Belongs to the sodium:solute symporter (SSF) (TC 2.A.21) family.</text>
</comment>
<dbReference type="AlphaFoldDB" id="A0A8S3T2L6"/>
<protein>
    <submittedName>
        <fullName evidence="13">SLC5A6</fullName>
    </submittedName>
</protein>
<dbReference type="NCBIfam" id="TIGR00813">
    <property type="entry name" value="sss"/>
    <property type="match status" value="1"/>
</dbReference>
<dbReference type="Pfam" id="PF00474">
    <property type="entry name" value="SSF"/>
    <property type="match status" value="1"/>
</dbReference>
<evidence type="ECO:0000256" key="2">
    <source>
        <dbReference type="ARBA" id="ARBA00006434"/>
    </source>
</evidence>
<evidence type="ECO:0000256" key="7">
    <source>
        <dbReference type="ARBA" id="ARBA00023053"/>
    </source>
</evidence>
<keyword evidence="10" id="KW-0739">Sodium transport</keyword>
<name>A0A8S3T2L6_MYTED</name>
<keyword evidence="9 12" id="KW-0472">Membrane</keyword>
<evidence type="ECO:0000256" key="11">
    <source>
        <dbReference type="RuleBase" id="RU362091"/>
    </source>
</evidence>
<dbReference type="EMBL" id="CAJPWZ010001967">
    <property type="protein sequence ID" value="CAG2227539.1"/>
    <property type="molecule type" value="Genomic_DNA"/>
</dbReference>
<organism evidence="13 14">
    <name type="scientific">Mytilus edulis</name>
    <name type="common">Blue mussel</name>
    <dbReference type="NCBI Taxonomy" id="6550"/>
    <lineage>
        <taxon>Eukaryota</taxon>
        <taxon>Metazoa</taxon>
        <taxon>Spiralia</taxon>
        <taxon>Lophotrochozoa</taxon>
        <taxon>Mollusca</taxon>
        <taxon>Bivalvia</taxon>
        <taxon>Autobranchia</taxon>
        <taxon>Pteriomorphia</taxon>
        <taxon>Mytilida</taxon>
        <taxon>Mytiloidea</taxon>
        <taxon>Mytilidae</taxon>
        <taxon>Mytilinae</taxon>
        <taxon>Mytilus</taxon>
    </lineage>
</organism>